<feature type="transmembrane region" description="Helical" evidence="7">
    <location>
        <begin position="270"/>
        <end position="295"/>
    </location>
</feature>
<feature type="domain" description="Major facilitator superfamily (MFS) profile" evidence="8">
    <location>
        <begin position="18"/>
        <end position="464"/>
    </location>
</feature>
<feature type="transmembrane region" description="Helical" evidence="7">
    <location>
        <begin position="84"/>
        <end position="103"/>
    </location>
</feature>
<sequence>MVHHHEMQPSEPIRKGPLLIVLLTGAFVAILNQTLLVTALPVIKADLGIGDTTVQWLQSIFLLVNGIMIPITAFLIARFTTRELFLYAMGSFTLGTLICAIAPEFYTLLFGRVLQAAGAGVMMPLMQTIMFLIFPIEKRGTAMGLFGLIISFAPAIGPTLSGYLVEHYPWRSLFYVVFPIAVIDIILAYVVLKNVTKQTFPKVDILSIILSTVGFGGLLYGFSVAGAKGWSSAEVILTMLIGALTLLWFILRQLKLKQPILEFRIFKDKIFTLTTALGMTVFLAMIGGAVILPLLMQDMLGFSPVESGLALLPGAIMMGLMNPITGRLFDKFGAKWLSLIGLILVTVTTFMLTVLTPNTTFMYIATVHAFRMIGVAMVMMPVTTAGLNQLSREMLPHGTAMNNTLRQIAGAIGTALLVTIMTSTAQPERGLDGIIHGVNMAFAVAGITAAIGLVITFFIKYNQPNKRKMNT</sequence>
<dbReference type="CDD" id="cd17503">
    <property type="entry name" value="MFS_LmrB_MDR_like"/>
    <property type="match status" value="1"/>
</dbReference>
<keyword evidence="4 7" id="KW-0812">Transmembrane</keyword>
<evidence type="ECO:0000256" key="5">
    <source>
        <dbReference type="ARBA" id="ARBA00022989"/>
    </source>
</evidence>
<keyword evidence="10" id="KW-1185">Reference proteome</keyword>
<name>A0A916S5L8_9BACI</name>
<dbReference type="RefSeq" id="WP_188385530.1">
    <property type="nucleotide sequence ID" value="NZ_BMEY01000018.1"/>
</dbReference>
<feature type="transmembrane region" description="Helical" evidence="7">
    <location>
        <begin position="172"/>
        <end position="192"/>
    </location>
</feature>
<dbReference type="InterPro" id="IPR004638">
    <property type="entry name" value="EmrB-like"/>
</dbReference>
<feature type="transmembrane region" description="Helical" evidence="7">
    <location>
        <begin position="336"/>
        <end position="355"/>
    </location>
</feature>
<keyword evidence="3" id="KW-1003">Cell membrane</keyword>
<proteinExistence type="predicted"/>
<evidence type="ECO:0000313" key="10">
    <source>
        <dbReference type="Proteomes" id="UP000613512"/>
    </source>
</evidence>
<feature type="transmembrane region" description="Helical" evidence="7">
    <location>
        <begin position="20"/>
        <end position="43"/>
    </location>
</feature>
<comment type="caution">
    <text evidence="9">The sequence shown here is derived from an EMBL/GenBank/DDBJ whole genome shotgun (WGS) entry which is preliminary data.</text>
</comment>
<evidence type="ECO:0000256" key="1">
    <source>
        <dbReference type="ARBA" id="ARBA00004651"/>
    </source>
</evidence>
<keyword evidence="6 7" id="KW-0472">Membrane</keyword>
<evidence type="ECO:0000256" key="2">
    <source>
        <dbReference type="ARBA" id="ARBA00022448"/>
    </source>
</evidence>
<dbReference type="PANTHER" id="PTHR42718">
    <property type="entry name" value="MAJOR FACILITATOR SUPERFAMILY MULTIDRUG TRANSPORTER MFSC"/>
    <property type="match status" value="1"/>
</dbReference>
<feature type="transmembrane region" description="Helical" evidence="7">
    <location>
        <begin position="141"/>
        <end position="160"/>
    </location>
</feature>
<dbReference type="EMBL" id="BMEY01000018">
    <property type="protein sequence ID" value="GGA85280.1"/>
    <property type="molecule type" value="Genomic_DNA"/>
</dbReference>
<dbReference type="AlphaFoldDB" id="A0A916S5L8"/>
<feature type="transmembrane region" description="Helical" evidence="7">
    <location>
        <begin position="408"/>
        <end position="426"/>
    </location>
</feature>
<dbReference type="SUPFAM" id="SSF103473">
    <property type="entry name" value="MFS general substrate transporter"/>
    <property type="match status" value="1"/>
</dbReference>
<keyword evidence="5 7" id="KW-1133">Transmembrane helix</keyword>
<feature type="transmembrane region" description="Helical" evidence="7">
    <location>
        <begin position="55"/>
        <end position="77"/>
    </location>
</feature>
<organism evidence="9 10">
    <name type="scientific">Ornithinibacillus halotolerans</name>
    <dbReference type="NCBI Taxonomy" id="1274357"/>
    <lineage>
        <taxon>Bacteria</taxon>
        <taxon>Bacillati</taxon>
        <taxon>Bacillota</taxon>
        <taxon>Bacilli</taxon>
        <taxon>Bacillales</taxon>
        <taxon>Bacillaceae</taxon>
        <taxon>Ornithinibacillus</taxon>
    </lineage>
</organism>
<evidence type="ECO:0000256" key="7">
    <source>
        <dbReference type="SAM" id="Phobius"/>
    </source>
</evidence>
<dbReference type="Proteomes" id="UP000613512">
    <property type="component" value="Unassembled WGS sequence"/>
</dbReference>
<dbReference type="GO" id="GO:0005886">
    <property type="term" value="C:plasma membrane"/>
    <property type="evidence" value="ECO:0007669"/>
    <property type="project" value="UniProtKB-SubCell"/>
</dbReference>
<feature type="transmembrane region" description="Helical" evidence="7">
    <location>
        <begin position="109"/>
        <end position="134"/>
    </location>
</feature>
<dbReference type="GO" id="GO:0022857">
    <property type="term" value="F:transmembrane transporter activity"/>
    <property type="evidence" value="ECO:0007669"/>
    <property type="project" value="InterPro"/>
</dbReference>
<dbReference type="InterPro" id="IPR011701">
    <property type="entry name" value="MFS"/>
</dbReference>
<dbReference type="Gene3D" id="1.20.1720.10">
    <property type="entry name" value="Multidrug resistance protein D"/>
    <property type="match status" value="1"/>
</dbReference>
<reference evidence="9" key="2">
    <citation type="submission" date="2020-09" db="EMBL/GenBank/DDBJ databases">
        <authorList>
            <person name="Sun Q."/>
            <person name="Zhou Y."/>
        </authorList>
    </citation>
    <scope>NUCLEOTIDE SEQUENCE</scope>
    <source>
        <strain evidence="9">CGMCC 1.12408</strain>
    </source>
</reference>
<keyword evidence="2" id="KW-0813">Transport</keyword>
<dbReference type="Gene3D" id="1.20.1250.20">
    <property type="entry name" value="MFS general substrate transporter like domains"/>
    <property type="match status" value="1"/>
</dbReference>
<feature type="transmembrane region" description="Helical" evidence="7">
    <location>
        <begin position="307"/>
        <end position="324"/>
    </location>
</feature>
<feature type="transmembrane region" description="Helical" evidence="7">
    <location>
        <begin position="204"/>
        <end position="223"/>
    </location>
</feature>
<protein>
    <submittedName>
        <fullName evidence="9">MFS transporter</fullName>
    </submittedName>
</protein>
<dbReference type="PROSITE" id="PS50850">
    <property type="entry name" value="MFS"/>
    <property type="match status" value="1"/>
</dbReference>
<evidence type="ECO:0000313" key="9">
    <source>
        <dbReference type="EMBL" id="GGA85280.1"/>
    </source>
</evidence>
<dbReference type="PRINTS" id="PR01036">
    <property type="entry name" value="TCRTETB"/>
</dbReference>
<feature type="transmembrane region" description="Helical" evidence="7">
    <location>
        <begin position="229"/>
        <end position="250"/>
    </location>
</feature>
<evidence type="ECO:0000256" key="4">
    <source>
        <dbReference type="ARBA" id="ARBA00022692"/>
    </source>
</evidence>
<accession>A0A916S5L8</accession>
<evidence type="ECO:0000256" key="6">
    <source>
        <dbReference type="ARBA" id="ARBA00023136"/>
    </source>
</evidence>
<feature type="transmembrane region" description="Helical" evidence="7">
    <location>
        <begin position="361"/>
        <end position="387"/>
    </location>
</feature>
<evidence type="ECO:0000259" key="8">
    <source>
        <dbReference type="PROSITE" id="PS50850"/>
    </source>
</evidence>
<dbReference type="PANTHER" id="PTHR42718:SF24">
    <property type="entry name" value="MAJOR FACILITATOR SUPERFAMILY (MFS) PROFILE DOMAIN-CONTAINING PROTEIN"/>
    <property type="match status" value="1"/>
</dbReference>
<evidence type="ECO:0000256" key="3">
    <source>
        <dbReference type="ARBA" id="ARBA00022475"/>
    </source>
</evidence>
<dbReference type="Pfam" id="PF07690">
    <property type="entry name" value="MFS_1"/>
    <property type="match status" value="1"/>
</dbReference>
<feature type="transmembrane region" description="Helical" evidence="7">
    <location>
        <begin position="438"/>
        <end position="459"/>
    </location>
</feature>
<comment type="subcellular location">
    <subcellularLocation>
        <location evidence="1">Cell membrane</location>
        <topology evidence="1">Multi-pass membrane protein</topology>
    </subcellularLocation>
</comment>
<reference evidence="9" key="1">
    <citation type="journal article" date="2014" name="Int. J. Syst. Evol. Microbiol.">
        <title>Complete genome sequence of Corynebacterium casei LMG S-19264T (=DSM 44701T), isolated from a smear-ripened cheese.</title>
        <authorList>
            <consortium name="US DOE Joint Genome Institute (JGI-PGF)"/>
            <person name="Walter F."/>
            <person name="Albersmeier A."/>
            <person name="Kalinowski J."/>
            <person name="Ruckert C."/>
        </authorList>
    </citation>
    <scope>NUCLEOTIDE SEQUENCE</scope>
    <source>
        <strain evidence="9">CGMCC 1.12408</strain>
    </source>
</reference>
<dbReference type="NCBIfam" id="TIGR00711">
    <property type="entry name" value="efflux_EmrB"/>
    <property type="match status" value="1"/>
</dbReference>
<gene>
    <name evidence="9" type="ORF">GCM10008025_30390</name>
</gene>
<dbReference type="InterPro" id="IPR036259">
    <property type="entry name" value="MFS_trans_sf"/>
</dbReference>
<dbReference type="InterPro" id="IPR020846">
    <property type="entry name" value="MFS_dom"/>
</dbReference>